<gene>
    <name evidence="2" type="ORF">ACFO60_33705</name>
</gene>
<dbReference type="Proteomes" id="UP001596004">
    <property type="component" value="Unassembled WGS sequence"/>
</dbReference>
<evidence type="ECO:0000313" key="2">
    <source>
        <dbReference type="EMBL" id="MFC4535746.1"/>
    </source>
</evidence>
<protein>
    <submittedName>
        <fullName evidence="2">Uncharacterized protein</fullName>
    </submittedName>
</protein>
<dbReference type="EMBL" id="JBHSFP010000035">
    <property type="protein sequence ID" value="MFC4535746.1"/>
    <property type="molecule type" value="Genomic_DNA"/>
</dbReference>
<proteinExistence type="predicted"/>
<feature type="compositionally biased region" description="Low complexity" evidence="1">
    <location>
        <begin position="21"/>
        <end position="44"/>
    </location>
</feature>
<accession>A0ABV9CRC6</accession>
<name>A0ABV9CRC6_9ACTN</name>
<reference evidence="3" key="1">
    <citation type="journal article" date="2019" name="Int. J. Syst. Evol. Microbiol.">
        <title>The Global Catalogue of Microorganisms (GCM) 10K type strain sequencing project: providing services to taxonomists for standard genome sequencing and annotation.</title>
        <authorList>
            <consortium name="The Broad Institute Genomics Platform"/>
            <consortium name="The Broad Institute Genome Sequencing Center for Infectious Disease"/>
            <person name="Wu L."/>
            <person name="Ma J."/>
        </authorList>
    </citation>
    <scope>NUCLEOTIDE SEQUENCE [LARGE SCALE GENOMIC DNA]</scope>
    <source>
        <strain evidence="3">CGMCC 4.7132</strain>
    </source>
</reference>
<dbReference type="RefSeq" id="WP_380848908.1">
    <property type="nucleotide sequence ID" value="NZ_JBHSFP010000035.1"/>
</dbReference>
<keyword evidence="3" id="KW-1185">Reference proteome</keyword>
<evidence type="ECO:0000256" key="1">
    <source>
        <dbReference type="SAM" id="MobiDB-lite"/>
    </source>
</evidence>
<evidence type="ECO:0000313" key="3">
    <source>
        <dbReference type="Proteomes" id="UP001596004"/>
    </source>
</evidence>
<feature type="region of interest" description="Disordered" evidence="1">
    <location>
        <begin position="21"/>
        <end position="45"/>
    </location>
</feature>
<organism evidence="2 3">
    <name type="scientific">Sphaerisporangium dianthi</name>
    <dbReference type="NCBI Taxonomy" id="1436120"/>
    <lineage>
        <taxon>Bacteria</taxon>
        <taxon>Bacillati</taxon>
        <taxon>Actinomycetota</taxon>
        <taxon>Actinomycetes</taxon>
        <taxon>Streptosporangiales</taxon>
        <taxon>Streptosporangiaceae</taxon>
        <taxon>Sphaerisporangium</taxon>
    </lineage>
</organism>
<comment type="caution">
    <text evidence="2">The sequence shown here is derived from an EMBL/GenBank/DDBJ whole genome shotgun (WGS) entry which is preliminary data.</text>
</comment>
<sequence length="65" mass="6935">MNSGLQSYVEWMVRARWGQVPADAADPAGGPGPAAGHRPGSGAPFLSRLRHYLRPGRHERRGGAS</sequence>